<dbReference type="AlphaFoldDB" id="A0AAD5CRU4"/>
<organism evidence="1 2">
    <name type="scientific">Ambrosia artemisiifolia</name>
    <name type="common">Common ragweed</name>
    <dbReference type="NCBI Taxonomy" id="4212"/>
    <lineage>
        <taxon>Eukaryota</taxon>
        <taxon>Viridiplantae</taxon>
        <taxon>Streptophyta</taxon>
        <taxon>Embryophyta</taxon>
        <taxon>Tracheophyta</taxon>
        <taxon>Spermatophyta</taxon>
        <taxon>Magnoliopsida</taxon>
        <taxon>eudicotyledons</taxon>
        <taxon>Gunneridae</taxon>
        <taxon>Pentapetalae</taxon>
        <taxon>asterids</taxon>
        <taxon>campanulids</taxon>
        <taxon>Asterales</taxon>
        <taxon>Asteraceae</taxon>
        <taxon>Asteroideae</taxon>
        <taxon>Heliantheae alliance</taxon>
        <taxon>Heliantheae</taxon>
        <taxon>Ambrosia</taxon>
    </lineage>
</organism>
<accession>A0AAD5CRU4</accession>
<gene>
    <name evidence="1" type="ORF">M8C21_011905</name>
</gene>
<dbReference type="Proteomes" id="UP001206925">
    <property type="component" value="Unassembled WGS sequence"/>
</dbReference>
<feature type="non-terminal residue" evidence="1">
    <location>
        <position position="161"/>
    </location>
</feature>
<keyword evidence="2" id="KW-1185">Reference proteome</keyword>
<protein>
    <submittedName>
        <fullName evidence="1">Uncharacterized protein</fullName>
    </submittedName>
</protein>
<reference evidence="1" key="1">
    <citation type="submission" date="2022-06" db="EMBL/GenBank/DDBJ databases">
        <title>Uncovering the hologenomic basis of an extraordinary plant invasion.</title>
        <authorList>
            <person name="Bieker V.C."/>
            <person name="Martin M.D."/>
            <person name="Gilbert T."/>
            <person name="Hodgins K."/>
            <person name="Battlay P."/>
            <person name="Petersen B."/>
            <person name="Wilson J."/>
        </authorList>
    </citation>
    <scope>NUCLEOTIDE SEQUENCE</scope>
    <source>
        <strain evidence="1">AA19_3_7</strain>
        <tissue evidence="1">Leaf</tissue>
    </source>
</reference>
<evidence type="ECO:0000313" key="1">
    <source>
        <dbReference type="EMBL" id="KAI7745699.1"/>
    </source>
</evidence>
<comment type="caution">
    <text evidence="1">The sequence shown here is derived from an EMBL/GenBank/DDBJ whole genome shotgun (WGS) entry which is preliminary data.</text>
</comment>
<name>A0AAD5CRU4_AMBAR</name>
<sequence length="161" mass="17996">SSGIHCVVVDTCCWDTTIPLDTDPVSIGPKKALSAHPSLSHTLQTLFSSYHRHSSHLHLLLSLPLFGTYPKSLAIDSYVHRIPSRRRRKIDTMMVLNHQVMGHDYGIQASDVAIIIATNQFECPLEGRYIKNPIGCCSLTISTSNRFASLWRGSMPPWIKL</sequence>
<evidence type="ECO:0000313" key="2">
    <source>
        <dbReference type="Proteomes" id="UP001206925"/>
    </source>
</evidence>
<proteinExistence type="predicted"/>
<dbReference type="EMBL" id="JAMZMK010007156">
    <property type="protein sequence ID" value="KAI7745699.1"/>
    <property type="molecule type" value="Genomic_DNA"/>
</dbReference>